<accession>A0A8T0G3K7</accession>
<dbReference type="Gene3D" id="1.10.10.60">
    <property type="entry name" value="Homeodomain-like"/>
    <property type="match status" value="1"/>
</dbReference>
<dbReference type="InterPro" id="IPR009057">
    <property type="entry name" value="Homeodomain-like_sf"/>
</dbReference>
<proteinExistence type="predicted"/>
<evidence type="ECO:0000313" key="5">
    <source>
        <dbReference type="Proteomes" id="UP000822688"/>
    </source>
</evidence>
<evidence type="ECO:0000259" key="3">
    <source>
        <dbReference type="PROSITE" id="PS51253"/>
    </source>
</evidence>
<keyword evidence="5" id="KW-1185">Reference proteome</keyword>
<protein>
    <recommendedName>
        <fullName evidence="3">HTH CENPB-type domain-containing protein</fullName>
    </recommendedName>
</protein>
<reference evidence="4" key="1">
    <citation type="submission" date="2020-06" db="EMBL/GenBank/DDBJ databases">
        <title>WGS assembly of Ceratodon purpureus strain R40.</title>
        <authorList>
            <person name="Carey S.B."/>
            <person name="Jenkins J."/>
            <person name="Shu S."/>
            <person name="Lovell J.T."/>
            <person name="Sreedasyam A."/>
            <person name="Maumus F."/>
            <person name="Tiley G.P."/>
            <person name="Fernandez-Pozo N."/>
            <person name="Barry K."/>
            <person name="Chen C."/>
            <person name="Wang M."/>
            <person name="Lipzen A."/>
            <person name="Daum C."/>
            <person name="Saski C.A."/>
            <person name="Payton A.C."/>
            <person name="Mcbreen J.C."/>
            <person name="Conrad R.E."/>
            <person name="Kollar L.M."/>
            <person name="Olsson S."/>
            <person name="Huttunen S."/>
            <person name="Landis J.B."/>
            <person name="Wickett N.J."/>
            <person name="Johnson M.G."/>
            <person name="Rensing S.A."/>
            <person name="Grimwood J."/>
            <person name="Schmutz J."/>
            <person name="Mcdaniel S.F."/>
        </authorList>
    </citation>
    <scope>NUCLEOTIDE SEQUENCE</scope>
    <source>
        <strain evidence="4">R40</strain>
    </source>
</reference>
<dbReference type="Pfam" id="PF03221">
    <property type="entry name" value="HTH_Tnp_Tc5"/>
    <property type="match status" value="1"/>
</dbReference>
<dbReference type="Proteomes" id="UP000822688">
    <property type="component" value="Chromosome 12"/>
</dbReference>
<dbReference type="EMBL" id="CM026433">
    <property type="protein sequence ID" value="KAG0553495.1"/>
    <property type="molecule type" value="Genomic_DNA"/>
</dbReference>
<evidence type="ECO:0000313" key="4">
    <source>
        <dbReference type="EMBL" id="KAG0553495.1"/>
    </source>
</evidence>
<dbReference type="InterPro" id="IPR007889">
    <property type="entry name" value="HTH_Psq"/>
</dbReference>
<evidence type="ECO:0000256" key="2">
    <source>
        <dbReference type="ARBA" id="ARBA00023242"/>
    </source>
</evidence>
<comment type="caution">
    <text evidence="4">The sequence shown here is derived from an EMBL/GenBank/DDBJ whole genome shotgun (WGS) entry which is preliminary data.</text>
</comment>
<dbReference type="InterPro" id="IPR006600">
    <property type="entry name" value="HTH_CenpB_DNA-bd_dom"/>
</dbReference>
<dbReference type="GO" id="GO:0003677">
    <property type="term" value="F:DNA binding"/>
    <property type="evidence" value="ECO:0007669"/>
    <property type="project" value="UniProtKB-KW"/>
</dbReference>
<dbReference type="Pfam" id="PF05225">
    <property type="entry name" value="HTH_psq"/>
    <property type="match status" value="1"/>
</dbReference>
<organism evidence="4 5">
    <name type="scientific">Ceratodon purpureus</name>
    <name type="common">Fire moss</name>
    <name type="synonym">Dicranum purpureum</name>
    <dbReference type="NCBI Taxonomy" id="3225"/>
    <lineage>
        <taxon>Eukaryota</taxon>
        <taxon>Viridiplantae</taxon>
        <taxon>Streptophyta</taxon>
        <taxon>Embryophyta</taxon>
        <taxon>Bryophyta</taxon>
        <taxon>Bryophytina</taxon>
        <taxon>Bryopsida</taxon>
        <taxon>Dicranidae</taxon>
        <taxon>Pseudoditrichales</taxon>
        <taxon>Ditrichaceae</taxon>
        <taxon>Ceratodon</taxon>
    </lineage>
</organism>
<feature type="domain" description="HTH CENPB-type" evidence="3">
    <location>
        <begin position="77"/>
        <end position="150"/>
    </location>
</feature>
<gene>
    <name evidence="4" type="ORF">KC19_12G015700</name>
</gene>
<sequence>MRFGQFDIRERILWSTMSQLKKTARRGRIMGSWTEESMKEAIKEVKKGNDSIRKIGDRYKIPASSIRDWMSGKTSSKKKGPRTVLSKEEEDAIVEWCLANQQMSRGITFYMLRKKVADVCQGRETPFKDGIPGKRWLEWFRKRHPSVVIEPAHALKGKKRPESEREVLAAKSKELSPSRLLVDSDRDILAIKFADRDILGQTLDDLPGLEDHESHVILTQTINKIHEDERALVSASDTMKGYEDDLKSSVSEKSDNCVVCTSSCTDQEGNILTNLMDF</sequence>
<evidence type="ECO:0000256" key="1">
    <source>
        <dbReference type="ARBA" id="ARBA00023125"/>
    </source>
</evidence>
<dbReference type="AlphaFoldDB" id="A0A8T0G3K7"/>
<dbReference type="PROSITE" id="PS51253">
    <property type="entry name" value="HTH_CENPB"/>
    <property type="match status" value="1"/>
</dbReference>
<keyword evidence="1" id="KW-0238">DNA-binding</keyword>
<dbReference type="SUPFAM" id="SSF46689">
    <property type="entry name" value="Homeodomain-like"/>
    <property type="match status" value="1"/>
</dbReference>
<keyword evidence="2" id="KW-0539">Nucleus</keyword>
<name>A0A8T0G3K7_CERPU</name>